<organism evidence="1 2">
    <name type="scientific">Hungatella hathewayi DSM 13479</name>
    <dbReference type="NCBI Taxonomy" id="566550"/>
    <lineage>
        <taxon>Bacteria</taxon>
        <taxon>Bacillati</taxon>
        <taxon>Bacillota</taxon>
        <taxon>Clostridia</taxon>
        <taxon>Lachnospirales</taxon>
        <taxon>Lachnospiraceae</taxon>
        <taxon>Hungatella</taxon>
    </lineage>
</organism>
<protein>
    <submittedName>
        <fullName evidence="1">Uncharacterized protein</fullName>
    </submittedName>
</protein>
<dbReference type="Proteomes" id="UP000004968">
    <property type="component" value="Unassembled WGS sequence"/>
</dbReference>
<dbReference type="EMBL" id="ACIO01000181">
    <property type="protein sequence ID" value="EFC99427.1"/>
    <property type="molecule type" value="Genomic_DNA"/>
</dbReference>
<reference evidence="1 2" key="1">
    <citation type="submission" date="2010-01" db="EMBL/GenBank/DDBJ databases">
        <authorList>
            <person name="Weinstock G."/>
            <person name="Sodergren E."/>
            <person name="Clifton S."/>
            <person name="Fulton L."/>
            <person name="Fulton B."/>
            <person name="Courtney L."/>
            <person name="Fronick C."/>
            <person name="Harrison M."/>
            <person name="Strong C."/>
            <person name="Farmer C."/>
            <person name="Delahaunty K."/>
            <person name="Markovic C."/>
            <person name="Hall O."/>
            <person name="Minx P."/>
            <person name="Tomlinson C."/>
            <person name="Mitreva M."/>
            <person name="Nelson J."/>
            <person name="Hou S."/>
            <person name="Wollam A."/>
            <person name="Pepin K.H."/>
            <person name="Johnson M."/>
            <person name="Bhonagiri V."/>
            <person name="Nash W.E."/>
            <person name="Warren W."/>
            <person name="Chinwalla A."/>
            <person name="Mardis E.R."/>
            <person name="Wilson R.K."/>
        </authorList>
    </citation>
    <scope>NUCLEOTIDE SEQUENCE [LARGE SCALE GENOMIC DNA]</scope>
    <source>
        <strain evidence="1 2">DSM 13479</strain>
    </source>
</reference>
<dbReference type="AlphaFoldDB" id="D3AFG1"/>
<sequence>MGKCSGKYRRHGGAPAVFSCRAFFDSEESENIIGSGILYFAAAAGWTCLPV</sequence>
<evidence type="ECO:0000313" key="2">
    <source>
        <dbReference type="Proteomes" id="UP000004968"/>
    </source>
</evidence>
<evidence type="ECO:0000313" key="1">
    <source>
        <dbReference type="EMBL" id="EFC99427.1"/>
    </source>
</evidence>
<dbReference type="HOGENOM" id="CLU_3099643_0_0_9"/>
<proteinExistence type="predicted"/>
<gene>
    <name evidence="1" type="ORF">CLOSTHATH_02345</name>
</gene>
<accession>D3AFG1</accession>
<comment type="caution">
    <text evidence="1">The sequence shown here is derived from an EMBL/GenBank/DDBJ whole genome shotgun (WGS) entry which is preliminary data.</text>
</comment>
<name>D3AFG1_9FIRM</name>